<sequence>MARERLLTVLLAVSALLVMPATPAVAAPVVACGATLTASVTLRADLNCTGDGLIVGADGVTVNLNGHVIGGPRTGVGTGIATTSHHNVRITNGTVHSFGRGVALSNVNGATLTNVQLLYNGLTASSVTNLRITGGLITDPPTGPVVSVQNTVTVSIDRVEVLGDMFFTYTAGVSISNSTLHIGNLGFATTGQVAIRNNLLTDRVITLSQAGNTAITGNDSAGGGISVALSNGVLVQNNRLRASQYGVVVSTAPSYDLRVQGNFMDGNEYGVSARARLLTDLSGLTVTGNTLTGNHQAAVFVEAAQITPSAAVAPAQVPSPLTISGNQMRANGFGSTDHDAAGRVINDGLHTNVPTGSPVVVGSNQAFANAEYGIEAAPNGTVQDAGGNVSIADPRGCLGVTCATA</sequence>
<accession>A0ABV8KR73</accession>
<evidence type="ECO:0000313" key="4">
    <source>
        <dbReference type="Proteomes" id="UP001595868"/>
    </source>
</evidence>
<keyword evidence="4" id="KW-1185">Reference proteome</keyword>
<evidence type="ECO:0000256" key="1">
    <source>
        <dbReference type="SAM" id="SignalP"/>
    </source>
</evidence>
<reference evidence="4" key="1">
    <citation type="journal article" date="2019" name="Int. J. Syst. Evol. Microbiol.">
        <title>The Global Catalogue of Microorganisms (GCM) 10K type strain sequencing project: providing services to taxonomists for standard genome sequencing and annotation.</title>
        <authorList>
            <consortium name="The Broad Institute Genomics Platform"/>
            <consortium name="The Broad Institute Genome Sequencing Center for Infectious Disease"/>
            <person name="Wu L."/>
            <person name="Ma J."/>
        </authorList>
    </citation>
    <scope>NUCLEOTIDE SEQUENCE [LARGE SCALE GENOMIC DNA]</scope>
    <source>
        <strain evidence="4">2902at01</strain>
    </source>
</reference>
<evidence type="ECO:0000313" key="3">
    <source>
        <dbReference type="EMBL" id="MFC4108395.1"/>
    </source>
</evidence>
<dbReference type="SUPFAM" id="SSF51126">
    <property type="entry name" value="Pectin lyase-like"/>
    <property type="match status" value="1"/>
</dbReference>
<keyword evidence="1" id="KW-0732">Signal</keyword>
<dbReference type="InterPro" id="IPR012334">
    <property type="entry name" value="Pectin_lyas_fold"/>
</dbReference>
<comment type="caution">
    <text evidence="3">The sequence shown here is derived from an EMBL/GenBank/DDBJ whole genome shotgun (WGS) entry which is preliminary data.</text>
</comment>
<dbReference type="Proteomes" id="UP001595868">
    <property type="component" value="Unassembled WGS sequence"/>
</dbReference>
<name>A0ABV8KR73_9ACTN</name>
<dbReference type="InterPro" id="IPR007742">
    <property type="entry name" value="NosD_dom"/>
</dbReference>
<protein>
    <submittedName>
        <fullName evidence="3">NosD domain-containing protein</fullName>
    </submittedName>
</protein>
<dbReference type="InterPro" id="IPR011050">
    <property type="entry name" value="Pectin_lyase_fold/virulence"/>
</dbReference>
<feature type="domain" description="Periplasmic copper-binding protein NosD beta helix" evidence="2">
    <location>
        <begin position="205"/>
        <end position="304"/>
    </location>
</feature>
<feature type="chain" id="PRO_5045927246" evidence="1">
    <location>
        <begin position="27"/>
        <end position="405"/>
    </location>
</feature>
<dbReference type="EMBL" id="JBHSBN010000015">
    <property type="protein sequence ID" value="MFC4108395.1"/>
    <property type="molecule type" value="Genomic_DNA"/>
</dbReference>
<organism evidence="3 4">
    <name type="scientific">Micromonospora zhanjiangensis</name>
    <dbReference type="NCBI Taxonomy" id="1522057"/>
    <lineage>
        <taxon>Bacteria</taxon>
        <taxon>Bacillati</taxon>
        <taxon>Actinomycetota</taxon>
        <taxon>Actinomycetes</taxon>
        <taxon>Micromonosporales</taxon>
        <taxon>Micromonosporaceae</taxon>
        <taxon>Micromonospora</taxon>
    </lineage>
</organism>
<evidence type="ECO:0000259" key="2">
    <source>
        <dbReference type="Pfam" id="PF05048"/>
    </source>
</evidence>
<gene>
    <name evidence="3" type="ORF">ACFOX0_20985</name>
</gene>
<dbReference type="InterPro" id="IPR006626">
    <property type="entry name" value="PbH1"/>
</dbReference>
<dbReference type="SMART" id="SM00710">
    <property type="entry name" value="PbH1"/>
    <property type="match status" value="6"/>
</dbReference>
<feature type="signal peptide" evidence="1">
    <location>
        <begin position="1"/>
        <end position="26"/>
    </location>
</feature>
<proteinExistence type="predicted"/>
<dbReference type="Gene3D" id="2.160.20.10">
    <property type="entry name" value="Single-stranded right-handed beta-helix, Pectin lyase-like"/>
    <property type="match status" value="1"/>
</dbReference>
<dbReference type="Pfam" id="PF05048">
    <property type="entry name" value="NosD"/>
    <property type="match status" value="1"/>
</dbReference>
<dbReference type="RefSeq" id="WP_377548587.1">
    <property type="nucleotide sequence ID" value="NZ_JBHSBN010000015.1"/>
</dbReference>